<name>A0A7J6LJ58_PERCH</name>
<feature type="compositionally biased region" description="Acidic residues" evidence="1">
    <location>
        <begin position="1139"/>
        <end position="1178"/>
    </location>
</feature>
<comment type="caution">
    <text evidence="2">The sequence shown here is derived from an EMBL/GenBank/DDBJ whole genome shotgun (WGS) entry which is preliminary data.</text>
</comment>
<feature type="compositionally biased region" description="Acidic residues" evidence="1">
    <location>
        <begin position="758"/>
        <end position="769"/>
    </location>
</feature>
<feature type="region of interest" description="Disordered" evidence="1">
    <location>
        <begin position="618"/>
        <end position="690"/>
    </location>
</feature>
<feature type="compositionally biased region" description="Acidic residues" evidence="1">
    <location>
        <begin position="349"/>
        <end position="379"/>
    </location>
</feature>
<proteinExistence type="predicted"/>
<feature type="region of interest" description="Disordered" evidence="1">
    <location>
        <begin position="750"/>
        <end position="773"/>
    </location>
</feature>
<gene>
    <name evidence="2" type="ORF">FOL47_007631</name>
</gene>
<feature type="region of interest" description="Disordered" evidence="1">
    <location>
        <begin position="1093"/>
        <end position="1178"/>
    </location>
</feature>
<keyword evidence="3" id="KW-1185">Reference proteome</keyword>
<dbReference type="OrthoDB" id="445193at2759"/>
<evidence type="ECO:0000256" key="1">
    <source>
        <dbReference type="SAM" id="MobiDB-lite"/>
    </source>
</evidence>
<feature type="compositionally biased region" description="Acidic residues" evidence="1">
    <location>
        <begin position="672"/>
        <end position="690"/>
    </location>
</feature>
<sequence>MADRKGIPVNVCTLGKISARIVESGKYLVSFSYHEESYAADIGVGAVKSMAPPSTPGLIRPSSFLQALHVEDTSAETIVRNALKEYIQADEFYLSYFDMLDDTMKERFSHAHPIEQDIQKIIRLTLRQYDEYVDEVNTAMRQALQIYGRDAASFTQKVLMPQVEEDDLVLAKKAHQLTGLVLKLLDVVRRKGRHETKGTETMINLIGSEFKQLEQTYKKPTEFRKTESLNAYLKAAFGDVPADADIDSQVRLMQKHIARMTKAEPVEAAEHEHSVLGGTWAIIMLRSGWNLIRVSDGKLSILRIERLCEWPLRDFDVLDGLRFAAVARLGLELEKYDPDEGVTILPTGAEDEGGAGETQDEQEEGENDSGEGGDEENDEGSFMQLGNMDTPYRMAILTSEMDLLNYEGRLLELAKFTAPQMDYVMGVAGWCRWKSLEFRAAVADIERWDFLVAAMCVTVRAAILDGITMEPPIPIPREVTSIAKVALFDPNCAGAGEDFATHSITQEAVEFEEDDQSTQINYQHPWPEKTKKITVTDGTVIGTFEVGISKMDKLEDLNTIAHKPNAETLVAAEGEELVYSGEGEFDTTPAVATLSEEASSSKASYDEGLARVNHLLLDDETSGGGEGGEGEEEGDDDDNAPSGEETEGEEGENGGEEEEGEESLVERKAEMADEDDDLEEEEDWEDDDGSLMEKKRKVIHGEMVAWRCDGGGDAGEFPEEEEGSLMQKGKKAVKKGKVSSLMETKMTKIAVRKHQSAEEEGEEGEDEAAEVGGRGRAGRRFAFNGWPLLLFNRELVFSGLPNEDEAGEDGEEDESGVGDEGEGETEVELELVDDPPKGLSDAVLENTYGTLEMEENEIMRKQVYLTGARAAFDLFMADKRVRGLMDARMFVALDKEWKTILMDTLLTLISVDWKRAWNHAGVDTINESHPLKLLKTYIKEAVVEAQDYLDKKHEHTDAFSKGLGRAISQLSTRFQNIEGIRAAIEKWTAEGGEGIRSDKFTGFISKTCPDTSAVTGLPLDNRRIPLLPEEEVHARSCHYSTQTEGPYEIIEKHKGEAWPIARCAIDEPRDLLDIGLREERGKEAPELNVCEAFSEQGIDPLKPADVTAENDDEMPSEQDRKQQFEEFHREWEDKASNPGDEESTGDTEESPGDEEENGEGDAEEGGENGGEDAEESEE</sequence>
<feature type="compositionally biased region" description="Acidic residues" evidence="1">
    <location>
        <begin position="628"/>
        <end position="663"/>
    </location>
</feature>
<dbReference type="AlphaFoldDB" id="A0A7J6LJ58"/>
<feature type="compositionally biased region" description="Acidic residues" evidence="1">
    <location>
        <begin position="802"/>
        <end position="833"/>
    </location>
</feature>
<reference evidence="2 3" key="1">
    <citation type="submission" date="2020-04" db="EMBL/GenBank/DDBJ databases">
        <title>Perkinsus chesapeaki whole genome sequence.</title>
        <authorList>
            <person name="Bogema D.R."/>
        </authorList>
    </citation>
    <scope>NUCLEOTIDE SEQUENCE [LARGE SCALE GENOMIC DNA]</scope>
    <source>
        <strain evidence="2">ATCC PRA-425</strain>
    </source>
</reference>
<dbReference type="EMBL" id="JAAPAO010000458">
    <property type="protein sequence ID" value="KAF4659304.1"/>
    <property type="molecule type" value="Genomic_DNA"/>
</dbReference>
<feature type="region of interest" description="Disordered" evidence="1">
    <location>
        <begin position="800"/>
        <end position="836"/>
    </location>
</feature>
<accession>A0A7J6LJ58</accession>
<dbReference type="Proteomes" id="UP000591131">
    <property type="component" value="Unassembled WGS sequence"/>
</dbReference>
<evidence type="ECO:0000313" key="3">
    <source>
        <dbReference type="Proteomes" id="UP000591131"/>
    </source>
</evidence>
<feature type="compositionally biased region" description="Basic and acidic residues" evidence="1">
    <location>
        <begin position="1117"/>
        <end position="1135"/>
    </location>
</feature>
<feature type="region of interest" description="Disordered" evidence="1">
    <location>
        <begin position="340"/>
        <end position="383"/>
    </location>
</feature>
<protein>
    <submittedName>
        <fullName evidence="2">Uncharacterized protein</fullName>
    </submittedName>
</protein>
<organism evidence="2 3">
    <name type="scientific">Perkinsus chesapeaki</name>
    <name type="common">Clam parasite</name>
    <name type="synonym">Perkinsus andrewsi</name>
    <dbReference type="NCBI Taxonomy" id="330153"/>
    <lineage>
        <taxon>Eukaryota</taxon>
        <taxon>Sar</taxon>
        <taxon>Alveolata</taxon>
        <taxon>Perkinsozoa</taxon>
        <taxon>Perkinsea</taxon>
        <taxon>Perkinsida</taxon>
        <taxon>Perkinsidae</taxon>
        <taxon>Perkinsus</taxon>
    </lineage>
</organism>
<evidence type="ECO:0000313" key="2">
    <source>
        <dbReference type="EMBL" id="KAF4659304.1"/>
    </source>
</evidence>